<sequence length="113" mass="13345">MECTRRDNVVFVFIRKLPNQWERLHTSAQIECRQNVLLSNLLSSQFRLFQKFCNRCIVRKRLIYRSKVVDCGFSIRTVTGHRNETPESWIDLSTSTTANYPSYRSETILKQGL</sequence>
<name>A0A9D4R2K2_DREPO</name>
<accession>A0A9D4R2K2</accession>
<evidence type="ECO:0000313" key="1">
    <source>
        <dbReference type="EMBL" id="KAH3851818.1"/>
    </source>
</evidence>
<evidence type="ECO:0000313" key="2">
    <source>
        <dbReference type="Proteomes" id="UP000828390"/>
    </source>
</evidence>
<reference evidence="1" key="2">
    <citation type="submission" date="2020-11" db="EMBL/GenBank/DDBJ databases">
        <authorList>
            <person name="McCartney M.A."/>
            <person name="Auch B."/>
            <person name="Kono T."/>
            <person name="Mallez S."/>
            <person name="Becker A."/>
            <person name="Gohl D.M."/>
            <person name="Silverstein K.A.T."/>
            <person name="Koren S."/>
            <person name="Bechman K.B."/>
            <person name="Herman A."/>
            <person name="Abrahante J.E."/>
            <person name="Garbe J."/>
        </authorList>
    </citation>
    <scope>NUCLEOTIDE SEQUENCE</scope>
    <source>
        <strain evidence="1">Duluth1</strain>
        <tissue evidence="1">Whole animal</tissue>
    </source>
</reference>
<organism evidence="1 2">
    <name type="scientific">Dreissena polymorpha</name>
    <name type="common">Zebra mussel</name>
    <name type="synonym">Mytilus polymorpha</name>
    <dbReference type="NCBI Taxonomy" id="45954"/>
    <lineage>
        <taxon>Eukaryota</taxon>
        <taxon>Metazoa</taxon>
        <taxon>Spiralia</taxon>
        <taxon>Lophotrochozoa</taxon>
        <taxon>Mollusca</taxon>
        <taxon>Bivalvia</taxon>
        <taxon>Autobranchia</taxon>
        <taxon>Heteroconchia</taxon>
        <taxon>Euheterodonta</taxon>
        <taxon>Imparidentia</taxon>
        <taxon>Neoheterodontei</taxon>
        <taxon>Myida</taxon>
        <taxon>Dreissenoidea</taxon>
        <taxon>Dreissenidae</taxon>
        <taxon>Dreissena</taxon>
    </lineage>
</organism>
<protein>
    <submittedName>
        <fullName evidence="1">Uncharacterized protein</fullName>
    </submittedName>
</protein>
<keyword evidence="2" id="KW-1185">Reference proteome</keyword>
<gene>
    <name evidence="1" type="ORF">DPMN_094304</name>
</gene>
<reference evidence="1" key="1">
    <citation type="journal article" date="2019" name="bioRxiv">
        <title>The Genome of the Zebra Mussel, Dreissena polymorpha: A Resource for Invasive Species Research.</title>
        <authorList>
            <person name="McCartney M.A."/>
            <person name="Auch B."/>
            <person name="Kono T."/>
            <person name="Mallez S."/>
            <person name="Zhang Y."/>
            <person name="Obille A."/>
            <person name="Becker A."/>
            <person name="Abrahante J.E."/>
            <person name="Garbe J."/>
            <person name="Badalamenti J.P."/>
            <person name="Herman A."/>
            <person name="Mangelson H."/>
            <person name="Liachko I."/>
            <person name="Sullivan S."/>
            <person name="Sone E.D."/>
            <person name="Koren S."/>
            <person name="Silverstein K.A.T."/>
            <person name="Beckman K.B."/>
            <person name="Gohl D.M."/>
        </authorList>
    </citation>
    <scope>NUCLEOTIDE SEQUENCE</scope>
    <source>
        <strain evidence="1">Duluth1</strain>
        <tissue evidence="1">Whole animal</tissue>
    </source>
</reference>
<proteinExistence type="predicted"/>
<dbReference type="Proteomes" id="UP000828390">
    <property type="component" value="Unassembled WGS sequence"/>
</dbReference>
<dbReference type="AlphaFoldDB" id="A0A9D4R2K2"/>
<comment type="caution">
    <text evidence="1">The sequence shown here is derived from an EMBL/GenBank/DDBJ whole genome shotgun (WGS) entry which is preliminary data.</text>
</comment>
<dbReference type="EMBL" id="JAIWYP010000003">
    <property type="protein sequence ID" value="KAH3851818.1"/>
    <property type="molecule type" value="Genomic_DNA"/>
</dbReference>